<keyword evidence="3" id="KW-1185">Reference proteome</keyword>
<protein>
    <recommendedName>
        <fullName evidence="4">DUF4374 domain-containing protein</fullName>
    </recommendedName>
</protein>
<evidence type="ECO:0008006" key="4">
    <source>
        <dbReference type="Google" id="ProtNLM"/>
    </source>
</evidence>
<organism evidence="2 3">
    <name type="scientific">Rapidithrix thailandica</name>
    <dbReference type="NCBI Taxonomy" id="413964"/>
    <lineage>
        <taxon>Bacteria</taxon>
        <taxon>Pseudomonadati</taxon>
        <taxon>Bacteroidota</taxon>
        <taxon>Cytophagia</taxon>
        <taxon>Cytophagales</taxon>
        <taxon>Flammeovirgaceae</taxon>
        <taxon>Rapidithrix</taxon>
    </lineage>
</organism>
<comment type="caution">
    <text evidence="2">The sequence shown here is derived from an EMBL/GenBank/DDBJ whole genome shotgun (WGS) entry which is preliminary data.</text>
</comment>
<dbReference type="AlphaFoldDB" id="A0AAW9SL58"/>
<gene>
    <name evidence="2" type="ORF">AAG747_26425</name>
</gene>
<proteinExistence type="predicted"/>
<sequence length="404" mass="44215">MKKHISFLTGYLPVFLLTLIGLTACEDDKTTPTPPQETESAIIASLRVSTPSGRVYYMGAYAELPEKLDFKEMEELGASVTVYSYGENPYVWNGTASTLTKYVVDNQLKISAGDVLSFANTGLSGFFGPPAFFSETQAYFFALAEGKIIEFDPDKMTITKTIDVTPLEHSGDPDIKTSVYASYVTSTGKIILPVAANPGDFDKFPQYAQIAVFDPANHSITYVKDDRMSMGYDTFAKGNDGALYYRPARNTARAEDYTTLTDFPTTGGLLKVNPDGTFDPAFFVDLKAILNAHSVNIVTYVHGGKALTQYMDASHVPPSNPSDWLKAPTKFALVDLEAQTFEEFTAFEEYGTVYRIGEIDGIEYYGNFGASSGDYSLLRQDGAKEFKVVSTPVGGSIGYIGKLR</sequence>
<reference evidence="2 3" key="1">
    <citation type="submission" date="2024-04" db="EMBL/GenBank/DDBJ databases">
        <title>Novel genus in family Flammeovirgaceae.</title>
        <authorList>
            <person name="Nguyen T.H."/>
            <person name="Vuong T.Q."/>
            <person name="Le H."/>
            <person name="Kim S.-G."/>
        </authorList>
    </citation>
    <scope>NUCLEOTIDE SEQUENCE [LARGE SCALE GENOMIC DNA]</scope>
    <source>
        <strain evidence="2 3">JCM 23209</strain>
    </source>
</reference>
<evidence type="ECO:0000313" key="2">
    <source>
        <dbReference type="EMBL" id="MEN7551481.1"/>
    </source>
</evidence>
<evidence type="ECO:0000313" key="3">
    <source>
        <dbReference type="Proteomes" id="UP001403385"/>
    </source>
</evidence>
<feature type="chain" id="PRO_5043701521" description="DUF4374 domain-containing protein" evidence="1">
    <location>
        <begin position="27"/>
        <end position="404"/>
    </location>
</feature>
<dbReference type="Proteomes" id="UP001403385">
    <property type="component" value="Unassembled WGS sequence"/>
</dbReference>
<dbReference type="PROSITE" id="PS51257">
    <property type="entry name" value="PROKAR_LIPOPROTEIN"/>
    <property type="match status" value="1"/>
</dbReference>
<dbReference type="EMBL" id="JBDKWZ010000023">
    <property type="protein sequence ID" value="MEN7551481.1"/>
    <property type="molecule type" value="Genomic_DNA"/>
</dbReference>
<name>A0AAW9SL58_9BACT</name>
<keyword evidence="1" id="KW-0732">Signal</keyword>
<accession>A0AAW9SL58</accession>
<dbReference type="RefSeq" id="WP_346824262.1">
    <property type="nucleotide sequence ID" value="NZ_JBDKWZ010000023.1"/>
</dbReference>
<evidence type="ECO:0000256" key="1">
    <source>
        <dbReference type="SAM" id="SignalP"/>
    </source>
</evidence>
<feature type="signal peptide" evidence="1">
    <location>
        <begin position="1"/>
        <end position="26"/>
    </location>
</feature>